<dbReference type="AlphaFoldDB" id="A0A8X6IHN5"/>
<reference evidence="1" key="1">
    <citation type="submission" date="2020-08" db="EMBL/GenBank/DDBJ databases">
        <title>Multicomponent nature underlies the extraordinary mechanical properties of spider dragline silk.</title>
        <authorList>
            <person name="Kono N."/>
            <person name="Nakamura H."/>
            <person name="Mori M."/>
            <person name="Yoshida Y."/>
            <person name="Ohtoshi R."/>
            <person name="Malay A.D."/>
            <person name="Moran D.A.P."/>
            <person name="Tomita M."/>
            <person name="Numata K."/>
            <person name="Arakawa K."/>
        </authorList>
    </citation>
    <scope>NUCLEOTIDE SEQUENCE</scope>
</reference>
<protein>
    <submittedName>
        <fullName evidence="1">Uncharacterized protein</fullName>
    </submittedName>
</protein>
<evidence type="ECO:0000313" key="2">
    <source>
        <dbReference type="Proteomes" id="UP000886998"/>
    </source>
</evidence>
<evidence type="ECO:0000313" key="1">
    <source>
        <dbReference type="EMBL" id="GFS46424.1"/>
    </source>
</evidence>
<proteinExistence type="predicted"/>
<dbReference type="EMBL" id="BMAV01025997">
    <property type="protein sequence ID" value="GFS46424.1"/>
    <property type="molecule type" value="Genomic_DNA"/>
</dbReference>
<organism evidence="1 2">
    <name type="scientific">Trichonephila inaurata madagascariensis</name>
    <dbReference type="NCBI Taxonomy" id="2747483"/>
    <lineage>
        <taxon>Eukaryota</taxon>
        <taxon>Metazoa</taxon>
        <taxon>Ecdysozoa</taxon>
        <taxon>Arthropoda</taxon>
        <taxon>Chelicerata</taxon>
        <taxon>Arachnida</taxon>
        <taxon>Araneae</taxon>
        <taxon>Araneomorphae</taxon>
        <taxon>Entelegynae</taxon>
        <taxon>Araneoidea</taxon>
        <taxon>Nephilidae</taxon>
        <taxon>Trichonephila</taxon>
        <taxon>Trichonephila inaurata</taxon>
    </lineage>
</organism>
<sequence length="96" mass="10954">MPEKPSYEKVHCTLAANALSHSSRGSDPAMVRAGRVCVSVQWGRWNQESVTLTQETGKFRNHANLFFLTWTFHYKESKSLVQIITLSNRQSVKCQL</sequence>
<accession>A0A8X6IHN5</accession>
<keyword evidence="2" id="KW-1185">Reference proteome</keyword>
<comment type="caution">
    <text evidence="1">The sequence shown here is derived from an EMBL/GenBank/DDBJ whole genome shotgun (WGS) entry which is preliminary data.</text>
</comment>
<gene>
    <name evidence="1" type="ORF">TNIN_221251</name>
</gene>
<name>A0A8X6IHN5_9ARAC</name>
<dbReference type="Proteomes" id="UP000886998">
    <property type="component" value="Unassembled WGS sequence"/>
</dbReference>
<dbReference type="OrthoDB" id="10274823at2759"/>